<organism evidence="2 3">
    <name type="scientific">Flexivirga caeni</name>
    <dbReference type="NCBI Taxonomy" id="2294115"/>
    <lineage>
        <taxon>Bacteria</taxon>
        <taxon>Bacillati</taxon>
        <taxon>Actinomycetota</taxon>
        <taxon>Actinomycetes</taxon>
        <taxon>Micrococcales</taxon>
        <taxon>Dermacoccaceae</taxon>
        <taxon>Flexivirga</taxon>
    </lineage>
</organism>
<protein>
    <submittedName>
        <fullName evidence="2">Uncharacterized protein</fullName>
    </submittedName>
</protein>
<accession>A0A3M9MIQ5</accession>
<comment type="caution">
    <text evidence="2">The sequence shown here is derived from an EMBL/GenBank/DDBJ whole genome shotgun (WGS) entry which is preliminary data.</text>
</comment>
<proteinExistence type="predicted"/>
<evidence type="ECO:0000256" key="1">
    <source>
        <dbReference type="SAM" id="MobiDB-lite"/>
    </source>
</evidence>
<feature type="compositionally biased region" description="Basic and acidic residues" evidence="1">
    <location>
        <begin position="176"/>
        <end position="185"/>
    </location>
</feature>
<dbReference type="EMBL" id="RJJQ01000001">
    <property type="protein sequence ID" value="RNI25460.1"/>
    <property type="molecule type" value="Genomic_DNA"/>
</dbReference>
<name>A0A3M9MIQ5_9MICO</name>
<keyword evidence="3" id="KW-1185">Reference proteome</keyword>
<feature type="compositionally biased region" description="Polar residues" evidence="1">
    <location>
        <begin position="160"/>
        <end position="170"/>
    </location>
</feature>
<evidence type="ECO:0000313" key="2">
    <source>
        <dbReference type="EMBL" id="RNI25460.1"/>
    </source>
</evidence>
<feature type="region of interest" description="Disordered" evidence="1">
    <location>
        <begin position="160"/>
        <end position="185"/>
    </location>
</feature>
<evidence type="ECO:0000313" key="3">
    <source>
        <dbReference type="Proteomes" id="UP000271678"/>
    </source>
</evidence>
<reference evidence="2 3" key="1">
    <citation type="submission" date="2018-11" db="EMBL/GenBank/DDBJ databases">
        <title>Draft genome of Simplicispira Flexivirga sp. BO-16.</title>
        <authorList>
            <person name="Im W.T."/>
        </authorList>
    </citation>
    <scope>NUCLEOTIDE SEQUENCE [LARGE SCALE GENOMIC DNA]</scope>
    <source>
        <strain evidence="2 3">BO-16</strain>
    </source>
</reference>
<gene>
    <name evidence="2" type="ORF">EFY87_02255</name>
</gene>
<dbReference type="AlphaFoldDB" id="A0A3M9MIQ5"/>
<dbReference type="Proteomes" id="UP000271678">
    <property type="component" value="Unassembled WGS sequence"/>
</dbReference>
<sequence length="185" mass="20214">MQQLLVRVLARHERHRLVVDEANQPAVPLLQLRDVRDFVGHGLRIVLLRWGHLPGGAVGADAQMEDRAVRSHPHHPDRAARLSAVRAAARRTDQRPVDADARRRNHLLVVQPAGLGTRCARPHAEHERRACREVVIRLGHLGASSFLVAVQLPGGAARACSSSYRPSLTRSAADPAIEKAGETAS</sequence>